<evidence type="ECO:0000256" key="3">
    <source>
        <dbReference type="ARBA" id="ARBA00023157"/>
    </source>
</evidence>
<keyword evidence="3" id="KW-1015">Disulfide bond</keyword>
<dbReference type="InterPro" id="IPR017937">
    <property type="entry name" value="Thioredoxin_CS"/>
</dbReference>
<sequence length="145" mass="16019">MTPVAMRHLAPDMKLERLDGGSWRLREHRGQVVLINLWASWCGPCREETPGLVKLSLEDGPKGLAVVGLSLDVGDREKVHAFVRQFQVPYPIVFPEPMSQLADTVDGVPTTILVDRNGRVAKTYVGAVQRAVFASDIDTLLAEKE</sequence>
<evidence type="ECO:0000313" key="7">
    <source>
        <dbReference type="EMBL" id="XBH15051.1"/>
    </source>
</evidence>
<comment type="subcellular location">
    <subcellularLocation>
        <location evidence="1">Cell envelope</location>
    </subcellularLocation>
</comment>
<keyword evidence="2" id="KW-0201">Cytochrome c-type biogenesis</keyword>
<dbReference type="GO" id="GO:0016491">
    <property type="term" value="F:oxidoreductase activity"/>
    <property type="evidence" value="ECO:0007669"/>
    <property type="project" value="InterPro"/>
</dbReference>
<organism evidence="6">
    <name type="scientific">Edaphobacter paludis</name>
    <dbReference type="NCBI Taxonomy" id="3035702"/>
    <lineage>
        <taxon>Bacteria</taxon>
        <taxon>Pseudomonadati</taxon>
        <taxon>Acidobacteriota</taxon>
        <taxon>Terriglobia</taxon>
        <taxon>Terriglobales</taxon>
        <taxon>Acidobacteriaceae</taxon>
        <taxon>Edaphobacter</taxon>
    </lineage>
</organism>
<evidence type="ECO:0000313" key="6">
    <source>
        <dbReference type="EMBL" id="XBH11568.1"/>
    </source>
</evidence>
<dbReference type="PANTHER" id="PTHR42852:SF6">
    <property type="entry name" value="THIOL:DISULFIDE INTERCHANGE PROTEIN DSBE"/>
    <property type="match status" value="1"/>
</dbReference>
<dbReference type="Pfam" id="PF00578">
    <property type="entry name" value="AhpC-TSA"/>
    <property type="match status" value="1"/>
</dbReference>
<dbReference type="PROSITE" id="PS00194">
    <property type="entry name" value="THIOREDOXIN_1"/>
    <property type="match status" value="1"/>
</dbReference>
<accession>A0AAU7DCI4</accession>
<dbReference type="PANTHER" id="PTHR42852">
    <property type="entry name" value="THIOL:DISULFIDE INTERCHANGE PROTEIN DSBE"/>
    <property type="match status" value="1"/>
</dbReference>
<dbReference type="CDD" id="cd02966">
    <property type="entry name" value="TlpA_like_family"/>
    <property type="match status" value="1"/>
</dbReference>
<dbReference type="InterPro" id="IPR000866">
    <property type="entry name" value="AhpC/TSA"/>
</dbReference>
<evidence type="ECO:0000256" key="2">
    <source>
        <dbReference type="ARBA" id="ARBA00022748"/>
    </source>
</evidence>
<dbReference type="GO" id="GO:0016209">
    <property type="term" value="F:antioxidant activity"/>
    <property type="evidence" value="ECO:0007669"/>
    <property type="project" value="InterPro"/>
</dbReference>
<accession>A0AAU7D2U6</accession>
<dbReference type="RefSeq" id="WP_348269060.1">
    <property type="nucleotide sequence ID" value="NZ_CP121194.1"/>
</dbReference>
<dbReference type="GO" id="GO:0017004">
    <property type="term" value="P:cytochrome complex assembly"/>
    <property type="evidence" value="ECO:0007669"/>
    <property type="project" value="UniProtKB-KW"/>
</dbReference>
<dbReference type="EMBL" id="CP121194">
    <property type="protein sequence ID" value="XBH11568.1"/>
    <property type="molecule type" value="Genomic_DNA"/>
</dbReference>
<dbReference type="PROSITE" id="PS51352">
    <property type="entry name" value="THIOREDOXIN_2"/>
    <property type="match status" value="1"/>
</dbReference>
<dbReference type="InterPro" id="IPR036249">
    <property type="entry name" value="Thioredoxin-like_sf"/>
</dbReference>
<dbReference type="GO" id="GO:0030313">
    <property type="term" value="C:cell envelope"/>
    <property type="evidence" value="ECO:0007669"/>
    <property type="project" value="UniProtKB-SubCell"/>
</dbReference>
<dbReference type="EMBL" id="CP121195">
    <property type="protein sequence ID" value="XBH15051.1"/>
    <property type="molecule type" value="Genomic_DNA"/>
</dbReference>
<dbReference type="Gene3D" id="3.40.30.10">
    <property type="entry name" value="Glutaredoxin"/>
    <property type="match status" value="1"/>
</dbReference>
<dbReference type="AlphaFoldDB" id="A0AAU7D2U6"/>
<dbReference type="InterPro" id="IPR050553">
    <property type="entry name" value="Thioredoxin_ResA/DsbE_sf"/>
</dbReference>
<reference evidence="6" key="1">
    <citation type="submission" date="2023-03" db="EMBL/GenBank/DDBJ databases">
        <title>Edaphobacter sp.</title>
        <authorList>
            <person name="Huber K.J."/>
            <person name="Papendorf J."/>
            <person name="Pilke C."/>
            <person name="Bunk B."/>
            <person name="Sproeer C."/>
            <person name="Pester M."/>
        </authorList>
    </citation>
    <scope>NUCLEOTIDE SEQUENCE</scope>
    <source>
        <strain evidence="6">DSM 109919</strain>
        <strain evidence="7">DSM 109920</strain>
    </source>
</reference>
<evidence type="ECO:0000256" key="4">
    <source>
        <dbReference type="ARBA" id="ARBA00023284"/>
    </source>
</evidence>
<evidence type="ECO:0000259" key="5">
    <source>
        <dbReference type="PROSITE" id="PS51352"/>
    </source>
</evidence>
<proteinExistence type="predicted"/>
<gene>
    <name evidence="6" type="ORF">P4G45_07540</name>
    <name evidence="7" type="ORF">P8936_07775</name>
</gene>
<dbReference type="SUPFAM" id="SSF52833">
    <property type="entry name" value="Thioredoxin-like"/>
    <property type="match status" value="1"/>
</dbReference>
<evidence type="ECO:0000256" key="1">
    <source>
        <dbReference type="ARBA" id="ARBA00004196"/>
    </source>
</evidence>
<protein>
    <submittedName>
        <fullName evidence="6">TlpA disulfide reductase family protein</fullName>
    </submittedName>
</protein>
<dbReference type="InterPro" id="IPR013766">
    <property type="entry name" value="Thioredoxin_domain"/>
</dbReference>
<name>A0AAU7D2U6_9BACT</name>
<dbReference type="KEGG" id="epl:P4G45_07540"/>
<keyword evidence="4" id="KW-0676">Redox-active center</keyword>
<feature type="domain" description="Thioredoxin" evidence="5">
    <location>
        <begin position="4"/>
        <end position="142"/>
    </location>
</feature>